<organism evidence="5 6">
    <name type="scientific">Tachysurus vachellii</name>
    <name type="common">Darkbarbel catfish</name>
    <name type="synonym">Pelteobagrus vachellii</name>
    <dbReference type="NCBI Taxonomy" id="175792"/>
    <lineage>
        <taxon>Eukaryota</taxon>
        <taxon>Metazoa</taxon>
        <taxon>Chordata</taxon>
        <taxon>Craniata</taxon>
        <taxon>Vertebrata</taxon>
        <taxon>Euteleostomi</taxon>
        <taxon>Actinopterygii</taxon>
        <taxon>Neopterygii</taxon>
        <taxon>Teleostei</taxon>
        <taxon>Ostariophysi</taxon>
        <taxon>Siluriformes</taxon>
        <taxon>Bagridae</taxon>
        <taxon>Tachysurus</taxon>
    </lineage>
</organism>
<feature type="compositionally biased region" description="Basic and acidic residues" evidence="3">
    <location>
        <begin position="1"/>
        <end position="11"/>
    </location>
</feature>
<reference evidence="5" key="1">
    <citation type="submission" date="2023-08" db="EMBL/GenBank/DDBJ databases">
        <title>Pelteobagrus vachellii genome.</title>
        <authorList>
            <person name="Liu H."/>
        </authorList>
    </citation>
    <scope>NUCLEOTIDE SEQUENCE</scope>
    <source>
        <strain evidence="5">PRFRI_2022a</strain>
        <tissue evidence="5">Muscle</tissue>
    </source>
</reference>
<dbReference type="Pfam" id="PF07653">
    <property type="entry name" value="SH3_2"/>
    <property type="match status" value="2"/>
</dbReference>
<dbReference type="FunFam" id="2.30.30.40:FF:000023">
    <property type="entry name" value="RIMS-binding protein 2 isoform F"/>
    <property type="match status" value="1"/>
</dbReference>
<dbReference type="PANTHER" id="PTHR14234:SF18">
    <property type="entry name" value="RIMS-BINDING PROTEIN 2"/>
    <property type="match status" value="1"/>
</dbReference>
<dbReference type="PROSITE" id="PS50002">
    <property type="entry name" value="SH3"/>
    <property type="match status" value="2"/>
</dbReference>
<sequence>MGRSDRLEQSSRRTSHGCPPPQRRPMTVPSIEITMENNCEGSVARHRKCRPLRSEETYGGYRGRDRRSSDYFDESETDNLARIFVALFDYDPHLMSPNPDAAVEELPFKEGQIIKVFGEKDIDGFYRAEVCGRRGLVPCNMISEIETEDGQMMDQLLQQGFLPLNTPVEKIERNRRSGRHPMSTRRMVALYDYDPRESSPNVDVEAELTFCAGDVIMVFGEIDEDGFYYGELNGHRGLVPSNFLEEVPDDVEVFLTEPQDHPGRTKSKRVPWRSYRAESVGFSEMKCNLPRCTPTSTALAPPPRGHGAPPHDGPEPNLRNKDCSPEERNC</sequence>
<feature type="compositionally biased region" description="Basic and acidic residues" evidence="3">
    <location>
        <begin position="312"/>
        <end position="330"/>
    </location>
</feature>
<dbReference type="GO" id="GO:0045202">
    <property type="term" value="C:synapse"/>
    <property type="evidence" value="ECO:0007669"/>
    <property type="project" value="GOC"/>
</dbReference>
<protein>
    <recommendedName>
        <fullName evidence="4">SH3 domain-containing protein</fullName>
    </recommendedName>
</protein>
<feature type="domain" description="SH3" evidence="4">
    <location>
        <begin position="79"/>
        <end position="147"/>
    </location>
</feature>
<name>A0AA88SK60_TACVA</name>
<dbReference type="InterPro" id="IPR035755">
    <property type="entry name" value="RIM-BP_SH3_3"/>
</dbReference>
<accession>A0AA88SK60</accession>
<dbReference type="InterPro" id="IPR040325">
    <property type="entry name" value="RIMBP1/2/3"/>
</dbReference>
<dbReference type="PANTHER" id="PTHR14234">
    <property type="entry name" value="RIM BINDING PROTEIN-RELATED"/>
    <property type="match status" value="1"/>
</dbReference>
<dbReference type="EMBL" id="JAVHJS010000012">
    <property type="protein sequence ID" value="KAK2840675.1"/>
    <property type="molecule type" value="Genomic_DNA"/>
</dbReference>
<dbReference type="InterPro" id="IPR035753">
    <property type="entry name" value="RIM-BP_SH3_2"/>
</dbReference>
<gene>
    <name evidence="5" type="ORF">Q7C36_012254</name>
</gene>
<dbReference type="GO" id="GO:0007274">
    <property type="term" value="P:neuromuscular synaptic transmission"/>
    <property type="evidence" value="ECO:0007669"/>
    <property type="project" value="TreeGrafter"/>
</dbReference>
<dbReference type="Gene3D" id="2.30.30.40">
    <property type="entry name" value="SH3 Domains"/>
    <property type="match status" value="2"/>
</dbReference>
<evidence type="ECO:0000259" key="4">
    <source>
        <dbReference type="PROSITE" id="PS50002"/>
    </source>
</evidence>
<evidence type="ECO:0000313" key="5">
    <source>
        <dbReference type="EMBL" id="KAK2840675.1"/>
    </source>
</evidence>
<keyword evidence="1 2" id="KW-0728">SH3 domain</keyword>
<evidence type="ECO:0000256" key="1">
    <source>
        <dbReference type="ARBA" id="ARBA00022443"/>
    </source>
</evidence>
<dbReference type="FunFam" id="2.30.30.40:FF:000016">
    <property type="entry name" value="RIMS-binding protein 2 isoform X2"/>
    <property type="match status" value="1"/>
</dbReference>
<dbReference type="Proteomes" id="UP001187315">
    <property type="component" value="Unassembled WGS sequence"/>
</dbReference>
<proteinExistence type="predicted"/>
<dbReference type="CDD" id="cd12012">
    <property type="entry name" value="SH3_RIM-BP_2"/>
    <property type="match status" value="1"/>
</dbReference>
<keyword evidence="6" id="KW-1185">Reference proteome</keyword>
<feature type="domain" description="SH3" evidence="4">
    <location>
        <begin position="182"/>
        <end position="249"/>
    </location>
</feature>
<feature type="region of interest" description="Disordered" evidence="3">
    <location>
        <begin position="1"/>
        <end position="28"/>
    </location>
</feature>
<dbReference type="InterPro" id="IPR036028">
    <property type="entry name" value="SH3-like_dom_sf"/>
</dbReference>
<dbReference type="AlphaFoldDB" id="A0AA88SK60"/>
<dbReference type="SMART" id="SM00326">
    <property type="entry name" value="SH3"/>
    <property type="match status" value="2"/>
</dbReference>
<evidence type="ECO:0000313" key="6">
    <source>
        <dbReference type="Proteomes" id="UP001187315"/>
    </source>
</evidence>
<evidence type="ECO:0000256" key="3">
    <source>
        <dbReference type="SAM" id="MobiDB-lite"/>
    </source>
</evidence>
<comment type="caution">
    <text evidence="5">The sequence shown here is derived from an EMBL/GenBank/DDBJ whole genome shotgun (WGS) entry which is preliminary data.</text>
</comment>
<evidence type="ECO:0000256" key="2">
    <source>
        <dbReference type="PROSITE-ProRule" id="PRU00192"/>
    </source>
</evidence>
<dbReference type="PRINTS" id="PR00452">
    <property type="entry name" value="SH3DOMAIN"/>
</dbReference>
<feature type="region of interest" description="Disordered" evidence="3">
    <location>
        <begin position="289"/>
        <end position="330"/>
    </location>
</feature>
<dbReference type="CDD" id="cd12013">
    <property type="entry name" value="SH3_RIM-BP_3"/>
    <property type="match status" value="1"/>
</dbReference>
<dbReference type="InterPro" id="IPR001452">
    <property type="entry name" value="SH3_domain"/>
</dbReference>
<dbReference type="SUPFAM" id="SSF50044">
    <property type="entry name" value="SH3-domain"/>
    <property type="match status" value="2"/>
</dbReference>